<proteinExistence type="predicted"/>
<sequence>MKNQYLLFLLLLFVFACKSKNEKGIEDAELQLAIIDSIRVDYLGNLFLFDYNSDVGLYLGRWNSNDDYVLFDDLGTIHNKFKMPTEGPNAINWAMGIGFLDGKFTIMEQQKGLIQFSNDGEIENRISIPENYYFFNGLNFPAYKIGNSYAYSRPEREEIDWDDLIDLLEHNYKSPLIEVFDPVSVEVRNTMNFPKNTVYDKGLYFNLIPPTIIKSKDEWIVFFLAEMKYFVYQEREGEIEFVKEVNLNIEDAIPMPGVPMKDYHEWYEQKGNIIFGKVEKLYRRKNDVIVIYTKGVEEEISRNYDPENRTEWMDFIYNIPRYAAVFDNDHQLVQKDILLPKGLIWSSVVNNKGEILALKNQDYFEVEEDFVTFYKLNLASSN</sequence>
<dbReference type="Proteomes" id="UP000635885">
    <property type="component" value="Unassembled WGS sequence"/>
</dbReference>
<dbReference type="RefSeq" id="WP_188443728.1">
    <property type="nucleotide sequence ID" value="NZ_BMFD01000011.1"/>
</dbReference>
<evidence type="ECO:0008006" key="3">
    <source>
        <dbReference type="Google" id="ProtNLM"/>
    </source>
</evidence>
<gene>
    <name evidence="1" type="ORF">GCM10010993_28040</name>
</gene>
<keyword evidence="2" id="KW-1185">Reference proteome</keyword>
<evidence type="ECO:0000313" key="1">
    <source>
        <dbReference type="EMBL" id="GGC47931.1"/>
    </source>
</evidence>
<comment type="caution">
    <text evidence="1">The sequence shown here is derived from an EMBL/GenBank/DDBJ whole genome shotgun (WGS) entry which is preliminary data.</text>
</comment>
<dbReference type="EMBL" id="BMFD01000011">
    <property type="protein sequence ID" value="GGC47931.1"/>
    <property type="molecule type" value="Genomic_DNA"/>
</dbReference>
<protein>
    <recommendedName>
        <fullName evidence="3">DUF4221 domain-containing protein</fullName>
    </recommendedName>
</protein>
<accession>A0ABQ1MVZ9</accession>
<evidence type="ECO:0000313" key="2">
    <source>
        <dbReference type="Proteomes" id="UP000635885"/>
    </source>
</evidence>
<name>A0ABQ1MVZ9_9BACT</name>
<organism evidence="1 2">
    <name type="scientific">Belliella aquatica</name>
    <dbReference type="NCBI Taxonomy" id="1323734"/>
    <lineage>
        <taxon>Bacteria</taxon>
        <taxon>Pseudomonadati</taxon>
        <taxon>Bacteroidota</taxon>
        <taxon>Cytophagia</taxon>
        <taxon>Cytophagales</taxon>
        <taxon>Cyclobacteriaceae</taxon>
        <taxon>Belliella</taxon>
    </lineage>
</organism>
<dbReference type="PROSITE" id="PS51257">
    <property type="entry name" value="PROKAR_LIPOPROTEIN"/>
    <property type="match status" value="1"/>
</dbReference>
<reference evidence="2" key="1">
    <citation type="journal article" date="2019" name="Int. J. Syst. Evol. Microbiol.">
        <title>The Global Catalogue of Microorganisms (GCM) 10K type strain sequencing project: providing services to taxonomists for standard genome sequencing and annotation.</title>
        <authorList>
            <consortium name="The Broad Institute Genomics Platform"/>
            <consortium name="The Broad Institute Genome Sequencing Center for Infectious Disease"/>
            <person name="Wu L."/>
            <person name="Ma J."/>
        </authorList>
    </citation>
    <scope>NUCLEOTIDE SEQUENCE [LARGE SCALE GENOMIC DNA]</scope>
    <source>
        <strain evidence="2">CGMCC 1.12479</strain>
    </source>
</reference>